<dbReference type="Proteomes" id="UP000050795">
    <property type="component" value="Unassembled WGS sequence"/>
</dbReference>
<comment type="similarity">
    <text evidence="1">Belongs to the LCA5 family.</text>
</comment>
<dbReference type="GO" id="GO:0005930">
    <property type="term" value="C:axoneme"/>
    <property type="evidence" value="ECO:0007669"/>
    <property type="project" value="TreeGrafter"/>
</dbReference>
<protein>
    <recommendedName>
        <fullName evidence="5">Lebercilin domain-containing protein</fullName>
    </recommendedName>
</protein>
<feature type="compositionally biased region" description="Basic and acidic residues" evidence="4">
    <location>
        <begin position="286"/>
        <end position="296"/>
    </location>
</feature>
<evidence type="ECO:0000256" key="3">
    <source>
        <dbReference type="SAM" id="Coils"/>
    </source>
</evidence>
<evidence type="ECO:0000313" key="6">
    <source>
        <dbReference type="Proteomes" id="UP000050795"/>
    </source>
</evidence>
<accession>A0AA85K8J3</accession>
<feature type="domain" description="Lebercilin" evidence="5">
    <location>
        <begin position="74"/>
        <end position="262"/>
    </location>
</feature>
<dbReference type="PANTHER" id="PTHR16650">
    <property type="entry name" value="C21ORF13-RELATED"/>
    <property type="match status" value="1"/>
</dbReference>
<dbReference type="InterPro" id="IPR026188">
    <property type="entry name" value="Lebercilin-like"/>
</dbReference>
<dbReference type="InterPro" id="IPR028933">
    <property type="entry name" value="Lebercilin_dom"/>
</dbReference>
<feature type="compositionally biased region" description="Basic and acidic residues" evidence="4">
    <location>
        <begin position="303"/>
        <end position="318"/>
    </location>
</feature>
<evidence type="ECO:0000256" key="2">
    <source>
        <dbReference type="ARBA" id="ARBA00023054"/>
    </source>
</evidence>
<dbReference type="GO" id="GO:0042073">
    <property type="term" value="P:intraciliary transport"/>
    <property type="evidence" value="ECO:0007669"/>
    <property type="project" value="TreeGrafter"/>
</dbReference>
<keyword evidence="2 3" id="KW-0175">Coiled coil</keyword>
<reference evidence="6" key="1">
    <citation type="submission" date="2022-06" db="EMBL/GenBank/DDBJ databases">
        <authorList>
            <person name="Berger JAMES D."/>
            <person name="Berger JAMES D."/>
        </authorList>
    </citation>
    <scope>NUCLEOTIDE SEQUENCE [LARGE SCALE GENOMIC DNA]</scope>
</reference>
<reference evidence="7" key="2">
    <citation type="submission" date="2023-11" db="UniProtKB">
        <authorList>
            <consortium name="WormBaseParasite"/>
        </authorList>
    </citation>
    <scope>IDENTIFICATION</scope>
</reference>
<dbReference type="PANTHER" id="PTHR16650:SF6">
    <property type="entry name" value="GH21622P"/>
    <property type="match status" value="1"/>
</dbReference>
<dbReference type="WBParaSite" id="TREG1_8040.2">
    <property type="protein sequence ID" value="TREG1_8040.2"/>
    <property type="gene ID" value="TREG1_8040"/>
</dbReference>
<sequence>MNNSSECHCCEFNSLSALHRPPDQGGDMAYIGVNGDLSVPGGNMEEKKRKNKQKKVRMLCDETHCMKKRTLTLQQILTVRRQKIYEQQCEIEQLRGKVQEVCNENKFLRDQNFWQTKALEKLDGKHAELPQLINNHLEEIRVFREQIRRMKSVLKVEKRARHEAETSREKILSELKHLRKLAEDQKLLEREESAKIIEKLQAEAVERGKLLTNLEKYAENLEKNQRFESLRLNRSQKEMKETCQKLVDRIEELEQVIQEKQKLIELSNIYSKRITKQHLSCNDLHEIHPRNEKEENFQDSSEDCQRDSENNKQTSRERIKEFDLKRQRSLRRKTKLKLSHAKGQLQNLDKFDNCGANRDGILRQLHTSPKEQSVLDEVQSLEDDEVEFEKVGGISRKRNSISLPKILRSNIQGKSEKRTNECRKQVHFLTPETSPKQSMEDEETFRILRCKEHEARLIAEANVQMDNDSDTKSVIPEKMVQEQTADLCHESIGIAHSSGSSSPLKIELICAPSVLQETKVESHRTREEDDIKNCCKINDAQQKSETLECITENCDNTKTKDVNKESVLCGDTPDNYETKPEQEYPKLHNASEITPEIPCPSGDVVFESKLKGVSPSSDEEILWQNMKLTINKYLTSEKALPRRIYRGPQGLVTNNELDGFEEEYITENTDKHIDQNNIVVP</sequence>
<evidence type="ECO:0000256" key="4">
    <source>
        <dbReference type="SAM" id="MobiDB-lite"/>
    </source>
</evidence>
<dbReference type="Pfam" id="PF15619">
    <property type="entry name" value="Lebercilin"/>
    <property type="match status" value="1"/>
</dbReference>
<proteinExistence type="inferred from homology"/>
<feature type="region of interest" description="Disordered" evidence="4">
    <location>
        <begin position="286"/>
        <end position="318"/>
    </location>
</feature>
<organism evidence="6 7">
    <name type="scientific">Trichobilharzia regenti</name>
    <name type="common">Nasal bird schistosome</name>
    <dbReference type="NCBI Taxonomy" id="157069"/>
    <lineage>
        <taxon>Eukaryota</taxon>
        <taxon>Metazoa</taxon>
        <taxon>Spiralia</taxon>
        <taxon>Lophotrochozoa</taxon>
        <taxon>Platyhelminthes</taxon>
        <taxon>Trematoda</taxon>
        <taxon>Digenea</taxon>
        <taxon>Strigeidida</taxon>
        <taxon>Schistosomatoidea</taxon>
        <taxon>Schistosomatidae</taxon>
        <taxon>Trichobilharzia</taxon>
    </lineage>
</organism>
<evidence type="ECO:0000259" key="5">
    <source>
        <dbReference type="Pfam" id="PF15619"/>
    </source>
</evidence>
<dbReference type="AlphaFoldDB" id="A0AA85K8J3"/>
<name>A0AA85K8J3_TRIRE</name>
<keyword evidence="6" id="KW-1185">Reference proteome</keyword>
<evidence type="ECO:0000256" key="1">
    <source>
        <dbReference type="ARBA" id="ARBA00010229"/>
    </source>
</evidence>
<evidence type="ECO:0000313" key="7">
    <source>
        <dbReference type="WBParaSite" id="TREG1_8040.2"/>
    </source>
</evidence>
<feature type="coiled-coil region" evidence="3">
    <location>
        <begin position="218"/>
        <end position="263"/>
    </location>
</feature>